<dbReference type="RefSeq" id="WP_121938005.1">
    <property type="nucleotide sequence ID" value="NZ_REFR01000010.1"/>
</dbReference>
<evidence type="ECO:0000313" key="2">
    <source>
        <dbReference type="Proteomes" id="UP000271227"/>
    </source>
</evidence>
<name>A0A3M0CGD1_9PROT</name>
<protein>
    <recommendedName>
        <fullName evidence="3">ABC-type molybdate transport system substrate-binding protein</fullName>
    </recommendedName>
</protein>
<accession>A0A3M0CGD1</accession>
<evidence type="ECO:0000313" key="1">
    <source>
        <dbReference type="EMBL" id="RMB08661.1"/>
    </source>
</evidence>
<dbReference type="AlphaFoldDB" id="A0A3M0CGD1"/>
<dbReference type="OrthoDB" id="9802127at2"/>
<keyword evidence="2" id="KW-1185">Reference proteome</keyword>
<dbReference type="EMBL" id="REFR01000010">
    <property type="protein sequence ID" value="RMB08661.1"/>
    <property type="molecule type" value="Genomic_DNA"/>
</dbReference>
<reference evidence="1 2" key="1">
    <citation type="submission" date="2018-10" db="EMBL/GenBank/DDBJ databases">
        <title>Genomic Encyclopedia of Archaeal and Bacterial Type Strains, Phase II (KMG-II): from individual species to whole genera.</title>
        <authorList>
            <person name="Goeker M."/>
        </authorList>
    </citation>
    <scope>NUCLEOTIDE SEQUENCE [LARGE SCALE GENOMIC DNA]</scope>
    <source>
        <strain evidence="1 2">DSM 25217</strain>
    </source>
</reference>
<dbReference type="Proteomes" id="UP000271227">
    <property type="component" value="Unassembled WGS sequence"/>
</dbReference>
<dbReference type="InParanoid" id="A0A3M0CGD1"/>
<evidence type="ECO:0008006" key="3">
    <source>
        <dbReference type="Google" id="ProtNLM"/>
    </source>
</evidence>
<comment type="caution">
    <text evidence="1">The sequence shown here is derived from an EMBL/GenBank/DDBJ whole genome shotgun (WGS) entry which is preliminary data.</text>
</comment>
<proteinExistence type="predicted"/>
<organism evidence="1 2">
    <name type="scientific">Eilatimonas milleporae</name>
    <dbReference type="NCBI Taxonomy" id="911205"/>
    <lineage>
        <taxon>Bacteria</taxon>
        <taxon>Pseudomonadati</taxon>
        <taxon>Pseudomonadota</taxon>
        <taxon>Alphaproteobacteria</taxon>
        <taxon>Kordiimonadales</taxon>
        <taxon>Kordiimonadaceae</taxon>
        <taxon>Eilatimonas</taxon>
    </lineage>
</organism>
<gene>
    <name evidence="1" type="ORF">BXY39_1296</name>
</gene>
<sequence>MDVTLTLLRKIHVGQWLTWMLCALCAGTAVMAQPVDWPRYGPLGGGLVLNGHTNTVPDIVGPVDGSARLTIFTEGNHYPVFLPLALDGFPRWCADTGACDLSPADILVVTLPQVMIVHALEGGRLRLGNAVIPLAPDTPVFPDLVVGGAGPLRRLAGQGLVAGKARIFARHKGLGLLVRRDMARDDLGGFAAGVQRLAIATPQEAGARRQYEHTLQDLIGAPEAVRLLRRDIGAFPGRLGIQHRDIPYALLNGLADGGVIFGHLAAFYALAYPDRLRAVTVPGAAPFGQTIAVAPAMRTVPSPVREVFLEYLLAVASSAYPKAGFHGPEAFAYGEALPLAE</sequence>